<dbReference type="FunFam" id="3.20.20.450:FF:000001">
    <property type="entry name" value="Cyclic di-GMP phosphodiesterase yahA"/>
    <property type="match status" value="1"/>
</dbReference>
<feature type="domain" description="GGDEF" evidence="6">
    <location>
        <begin position="767"/>
        <end position="899"/>
    </location>
</feature>
<dbReference type="CDD" id="cd01949">
    <property type="entry name" value="GGDEF"/>
    <property type="match status" value="1"/>
</dbReference>
<dbReference type="SMART" id="SM00091">
    <property type="entry name" value="PAS"/>
    <property type="match status" value="2"/>
</dbReference>
<dbReference type="PROSITE" id="PS50112">
    <property type="entry name" value="PAS"/>
    <property type="match status" value="2"/>
</dbReference>
<dbReference type="InterPro" id="IPR043128">
    <property type="entry name" value="Rev_trsase/Diguanyl_cyclase"/>
</dbReference>
<feature type="domain" description="PAS" evidence="3">
    <location>
        <begin position="607"/>
        <end position="680"/>
    </location>
</feature>
<dbReference type="Gene3D" id="3.20.20.450">
    <property type="entry name" value="EAL domain"/>
    <property type="match status" value="1"/>
</dbReference>
<dbReference type="NCBIfam" id="TIGR00254">
    <property type="entry name" value="GGDEF"/>
    <property type="match status" value="1"/>
</dbReference>
<dbReference type="InterPro" id="IPR001610">
    <property type="entry name" value="PAC"/>
</dbReference>
<dbReference type="PANTHER" id="PTHR44757:SF4">
    <property type="entry name" value="DIGUANYLATE CYCLASE DGCE-RELATED"/>
    <property type="match status" value="1"/>
</dbReference>
<dbReference type="EMBL" id="CP028901">
    <property type="protein sequence ID" value="AWB34769.1"/>
    <property type="molecule type" value="Genomic_DNA"/>
</dbReference>
<reference evidence="7 8" key="1">
    <citation type="submission" date="2018-04" db="EMBL/GenBank/DDBJ databases">
        <title>Bordetella sp. HZ20 isolated from seawater.</title>
        <authorList>
            <person name="Sun C."/>
        </authorList>
    </citation>
    <scope>NUCLEOTIDE SEQUENCE [LARGE SCALE GENOMIC DNA]</scope>
    <source>
        <strain evidence="7 8">HZ20</strain>
    </source>
</reference>
<dbReference type="Pfam" id="PF00990">
    <property type="entry name" value="GGDEF"/>
    <property type="match status" value="1"/>
</dbReference>
<dbReference type="InterPro" id="IPR035965">
    <property type="entry name" value="PAS-like_dom_sf"/>
</dbReference>
<proteinExistence type="predicted"/>
<dbReference type="GO" id="GO:0071111">
    <property type="term" value="F:cyclic-guanylate-specific phosphodiesterase activity"/>
    <property type="evidence" value="ECO:0007669"/>
    <property type="project" value="UniProtKB-EC"/>
</dbReference>
<dbReference type="NCBIfam" id="TIGR00229">
    <property type="entry name" value="sensory_box"/>
    <property type="match status" value="2"/>
</dbReference>
<keyword evidence="2" id="KW-1133">Transmembrane helix</keyword>
<evidence type="ECO:0000259" key="4">
    <source>
        <dbReference type="PROSITE" id="PS50113"/>
    </source>
</evidence>
<dbReference type="InterPro" id="IPR035919">
    <property type="entry name" value="EAL_sf"/>
</dbReference>
<dbReference type="InterPro" id="IPR029787">
    <property type="entry name" value="Nucleotide_cyclase"/>
</dbReference>
<dbReference type="InterPro" id="IPR013656">
    <property type="entry name" value="PAS_4"/>
</dbReference>
<dbReference type="Pfam" id="PF00563">
    <property type="entry name" value="EAL"/>
    <property type="match status" value="1"/>
</dbReference>
<feature type="transmembrane region" description="Helical" evidence="2">
    <location>
        <begin position="174"/>
        <end position="194"/>
    </location>
</feature>
<dbReference type="SMART" id="SM00267">
    <property type="entry name" value="GGDEF"/>
    <property type="match status" value="1"/>
</dbReference>
<protein>
    <submittedName>
        <fullName evidence="7">Uncharacterized protein</fullName>
    </submittedName>
</protein>
<feature type="transmembrane region" description="Helical" evidence="2">
    <location>
        <begin position="115"/>
        <end position="133"/>
    </location>
</feature>
<dbReference type="FunFam" id="3.30.70.270:FF:000001">
    <property type="entry name" value="Diguanylate cyclase domain protein"/>
    <property type="match status" value="1"/>
</dbReference>
<feature type="domain" description="PAC" evidence="4">
    <location>
        <begin position="683"/>
        <end position="735"/>
    </location>
</feature>
<dbReference type="Proteomes" id="UP000244571">
    <property type="component" value="Chromosome"/>
</dbReference>
<keyword evidence="8" id="KW-1185">Reference proteome</keyword>
<evidence type="ECO:0000313" key="8">
    <source>
        <dbReference type="Proteomes" id="UP000244571"/>
    </source>
</evidence>
<dbReference type="CDD" id="cd00130">
    <property type="entry name" value="PAS"/>
    <property type="match status" value="1"/>
</dbReference>
<feature type="transmembrane region" description="Helical" evidence="2">
    <location>
        <begin position="83"/>
        <end position="109"/>
    </location>
</feature>
<dbReference type="Pfam" id="PF13426">
    <property type="entry name" value="PAS_9"/>
    <property type="match status" value="1"/>
</dbReference>
<dbReference type="PROSITE" id="PS50113">
    <property type="entry name" value="PAC"/>
    <property type="match status" value="1"/>
</dbReference>
<evidence type="ECO:0000313" key="7">
    <source>
        <dbReference type="EMBL" id="AWB34769.1"/>
    </source>
</evidence>
<dbReference type="Gene3D" id="3.30.450.20">
    <property type="entry name" value="PAS domain"/>
    <property type="match status" value="2"/>
</dbReference>
<dbReference type="SMART" id="SM00052">
    <property type="entry name" value="EAL"/>
    <property type="match status" value="1"/>
</dbReference>
<dbReference type="SUPFAM" id="SSF141868">
    <property type="entry name" value="EAL domain-like"/>
    <property type="match status" value="1"/>
</dbReference>
<comment type="catalytic activity">
    <reaction evidence="1">
        <text>3',3'-c-di-GMP + H2O = 5'-phosphoguanylyl(3'-&gt;5')guanosine + H(+)</text>
        <dbReference type="Rhea" id="RHEA:24902"/>
        <dbReference type="ChEBI" id="CHEBI:15377"/>
        <dbReference type="ChEBI" id="CHEBI:15378"/>
        <dbReference type="ChEBI" id="CHEBI:58754"/>
        <dbReference type="ChEBI" id="CHEBI:58805"/>
        <dbReference type="EC" id="3.1.4.52"/>
    </reaction>
    <physiologicalReaction direction="left-to-right" evidence="1">
        <dbReference type="Rhea" id="RHEA:24903"/>
    </physiologicalReaction>
</comment>
<dbReference type="InterPro" id="IPR000160">
    <property type="entry name" value="GGDEF_dom"/>
</dbReference>
<gene>
    <name evidence="7" type="ORF">DBV39_14720</name>
</gene>
<feature type="transmembrane region" description="Helical" evidence="2">
    <location>
        <begin position="140"/>
        <end position="162"/>
    </location>
</feature>
<feature type="domain" description="EAL" evidence="5">
    <location>
        <begin position="908"/>
        <end position="1161"/>
    </location>
</feature>
<name>A0A2R4XM00_9BURK</name>
<evidence type="ECO:0000259" key="5">
    <source>
        <dbReference type="PROSITE" id="PS50883"/>
    </source>
</evidence>
<dbReference type="AlphaFoldDB" id="A0A2R4XM00"/>
<dbReference type="SUPFAM" id="SSF55785">
    <property type="entry name" value="PYP-like sensor domain (PAS domain)"/>
    <property type="match status" value="2"/>
</dbReference>
<dbReference type="InterPro" id="IPR052155">
    <property type="entry name" value="Biofilm_reg_signaling"/>
</dbReference>
<sequence length="1166" mass="128376">MCQGLPMKTIKDSLELQVWLYILFVSSLLTGTLGLVGNTWPELSVPDSLMVTSQGAIALILGGIIMMSLLLGLRSPRLSSGVLLLLMAVYSLLENVFVSILFSGVPWIADLSSLASLPAACVALLGLLALLGLDTVPGRTLARFVGLVGIGVGLVVMYGYVFEPPQQSDELVLGFSRMTSVFCIGFGIGLMLLAMTPDRPSLRISAPAAVIGALSISATFGLLLIASWGSHAERHLAARAVLEQQVTLLQREMYSSVGLIERLADRWASLNMSVPMALQRVEVQRYLTDVPSLRALAVTRNGEQFILTQGKSFEDQAWLEQVLSDPQGKRWVQNIVQSDIPYAWHITDPASSLMTILLVRPTGSPQNLFFASFDLQALLNPLLHAGGQEYEFALESTDPTSEPEFSHGHGHPNEVYESMSVSITNGPTFYVSSYAGPVNMLSLRGALVPGILIFGVLVSYLLTMASSLASIQRRKSHELSVEEQRLRSLFSQSPDAVFEFSNDGTYQSLNRHARAITGIKDSDLGIVNYHDFLDNNAMSKRDYAMFDSAFETTVGGTAQNFSVTFLNFDDESRDYEISFVPILVDGRVQGVYAVVKDVTERLLARENQHLLTRSLESSDSAVLVVDVRKDTMPVVFVNAAFTDVTGFSKEEVMAGNLSLLISMMEEADDVEAINRAMENGQAASLTVKSYRRSGAPFWNQLSLTPVRDVDGNVTHYTAIMKDVSEMREQAGKLAYQATHDVLTGLPNRTLFEDRLEHDIAMCQRKGTQLAVLFVDLDEFKPINDALGHRVGDEVLISVARSLQEVVGPADTLARFGGDEFVLLLPNLSSVAQAERMAEMLLTQVGQPHRVAGNELYVTASVGISLLSEGHTSARLLQQADIAMYKAKQQGRDTYAVYAEDLNESLSMRVTLRNELQEAIRQEQLHLNYQPQVDQAGRICGIEALVRWRHPVKGFISPAEFIPVAEETGQIIQLGRWVTTQTCRDAKQLLDIGLLTSRVAVNLSTLQFHRPGFVASLLDILKQTDLPPTYLELELTESILMRNSETAIGLLHILRDKGISASIDDFGTGYSSFSYLKDLPVESVKIDKTFVDNVTTDRKDAAVCKGIITMAREMGMKVIAEGVETREQFELLKGFGCDMFQGYYFARPMSFEKLVDWMKSGLPDSTK</sequence>
<feature type="transmembrane region" description="Helical" evidence="2">
    <location>
        <begin position="49"/>
        <end position="71"/>
    </location>
</feature>
<organism evidence="7 8">
    <name type="scientific">Orrella marina</name>
    <dbReference type="NCBI Taxonomy" id="2163011"/>
    <lineage>
        <taxon>Bacteria</taxon>
        <taxon>Pseudomonadati</taxon>
        <taxon>Pseudomonadota</taxon>
        <taxon>Betaproteobacteria</taxon>
        <taxon>Burkholderiales</taxon>
        <taxon>Alcaligenaceae</taxon>
        <taxon>Orrella</taxon>
    </lineage>
</organism>
<dbReference type="PANTHER" id="PTHR44757">
    <property type="entry name" value="DIGUANYLATE CYCLASE DGCP"/>
    <property type="match status" value="1"/>
</dbReference>
<keyword evidence="2" id="KW-0472">Membrane</keyword>
<feature type="domain" description="PAS" evidence="3">
    <location>
        <begin position="482"/>
        <end position="524"/>
    </location>
</feature>
<evidence type="ECO:0000259" key="3">
    <source>
        <dbReference type="PROSITE" id="PS50112"/>
    </source>
</evidence>
<dbReference type="SUPFAM" id="SSF55073">
    <property type="entry name" value="Nucleotide cyclase"/>
    <property type="match status" value="1"/>
</dbReference>
<dbReference type="SMART" id="SM00086">
    <property type="entry name" value="PAC"/>
    <property type="match status" value="2"/>
</dbReference>
<dbReference type="PROSITE" id="PS50883">
    <property type="entry name" value="EAL"/>
    <property type="match status" value="1"/>
</dbReference>
<dbReference type="InterPro" id="IPR000014">
    <property type="entry name" value="PAS"/>
</dbReference>
<evidence type="ECO:0000256" key="1">
    <source>
        <dbReference type="ARBA" id="ARBA00051114"/>
    </source>
</evidence>
<feature type="transmembrane region" description="Helical" evidence="2">
    <location>
        <begin position="206"/>
        <end position="229"/>
    </location>
</feature>
<dbReference type="KEGG" id="boz:DBV39_14720"/>
<dbReference type="Pfam" id="PF08448">
    <property type="entry name" value="PAS_4"/>
    <property type="match status" value="1"/>
</dbReference>
<dbReference type="InterPro" id="IPR001633">
    <property type="entry name" value="EAL_dom"/>
</dbReference>
<evidence type="ECO:0000259" key="6">
    <source>
        <dbReference type="PROSITE" id="PS50887"/>
    </source>
</evidence>
<keyword evidence="2" id="KW-0812">Transmembrane</keyword>
<dbReference type="PROSITE" id="PS50887">
    <property type="entry name" value="GGDEF"/>
    <property type="match status" value="1"/>
</dbReference>
<accession>A0A2R4XM00</accession>
<dbReference type="CDD" id="cd01948">
    <property type="entry name" value="EAL"/>
    <property type="match status" value="1"/>
</dbReference>
<feature type="transmembrane region" description="Helical" evidence="2">
    <location>
        <begin position="18"/>
        <end position="37"/>
    </location>
</feature>
<evidence type="ECO:0000256" key="2">
    <source>
        <dbReference type="SAM" id="Phobius"/>
    </source>
</evidence>
<dbReference type="GO" id="GO:0071732">
    <property type="term" value="P:cellular response to nitric oxide"/>
    <property type="evidence" value="ECO:0007669"/>
    <property type="project" value="UniProtKB-ARBA"/>
</dbReference>
<dbReference type="InterPro" id="IPR000700">
    <property type="entry name" value="PAS-assoc_C"/>
</dbReference>
<dbReference type="Gene3D" id="3.30.70.270">
    <property type="match status" value="1"/>
</dbReference>